<accession>A0AAW0E457</accession>
<evidence type="ECO:0000313" key="2">
    <source>
        <dbReference type="EMBL" id="KAK7059791.1"/>
    </source>
</evidence>
<evidence type="ECO:0000256" key="1">
    <source>
        <dbReference type="SAM" id="MobiDB-lite"/>
    </source>
</evidence>
<keyword evidence="3" id="KW-1185">Reference proteome</keyword>
<feature type="region of interest" description="Disordered" evidence="1">
    <location>
        <begin position="270"/>
        <end position="290"/>
    </location>
</feature>
<feature type="compositionally biased region" description="Polar residues" evidence="1">
    <location>
        <begin position="68"/>
        <end position="79"/>
    </location>
</feature>
<gene>
    <name evidence="2" type="ORF">R3P38DRAFT_3252047</name>
</gene>
<evidence type="ECO:0000313" key="3">
    <source>
        <dbReference type="Proteomes" id="UP001362999"/>
    </source>
</evidence>
<feature type="compositionally biased region" description="Low complexity" evidence="1">
    <location>
        <begin position="87"/>
        <end position="96"/>
    </location>
</feature>
<dbReference type="AlphaFoldDB" id="A0AAW0E457"/>
<protein>
    <submittedName>
        <fullName evidence="2">Uncharacterized protein</fullName>
    </submittedName>
</protein>
<feature type="compositionally biased region" description="Low complexity" evidence="1">
    <location>
        <begin position="118"/>
        <end position="129"/>
    </location>
</feature>
<proteinExistence type="predicted"/>
<comment type="caution">
    <text evidence="2">The sequence shown here is derived from an EMBL/GenBank/DDBJ whole genome shotgun (WGS) entry which is preliminary data.</text>
</comment>
<organism evidence="2 3">
    <name type="scientific">Favolaschia claudopus</name>
    <dbReference type="NCBI Taxonomy" id="2862362"/>
    <lineage>
        <taxon>Eukaryota</taxon>
        <taxon>Fungi</taxon>
        <taxon>Dikarya</taxon>
        <taxon>Basidiomycota</taxon>
        <taxon>Agaricomycotina</taxon>
        <taxon>Agaricomycetes</taxon>
        <taxon>Agaricomycetidae</taxon>
        <taxon>Agaricales</taxon>
        <taxon>Marasmiineae</taxon>
        <taxon>Mycenaceae</taxon>
        <taxon>Favolaschia</taxon>
    </lineage>
</organism>
<dbReference type="Proteomes" id="UP001362999">
    <property type="component" value="Unassembled WGS sequence"/>
</dbReference>
<name>A0AAW0E457_9AGAR</name>
<feature type="compositionally biased region" description="Polar residues" evidence="1">
    <location>
        <begin position="8"/>
        <end position="28"/>
    </location>
</feature>
<sequence length="355" mass="37788">MPAVFSRVSASPSSTGGLAMQTSATASSEAWDVQALPISDKDVLNRAASTIDLNTAGDASGGSPLGGSRSNASGATNPQPEERESSHPSSSSTVSGDGRRVSAHATEVLDSPPPHAATPPTVTTTDATTEPWIFGILDEDALDAAEKGCGSDDLTARKAKHAAERRFPQSSLWTPPAQFVPPVDEFWMPDALDAAVNKIAPLEKVCGSDDLAARKGKHAAERRFPQRSLWTPPAQFVPAVDEFWMPQSSSMKEWPTVSSPPHLAAPVLVQSEEDDDDSDKENQAPVQNIGTFVPARRQASRHFTHRRVLSALTAGSNSTRTYLDASTTVASPSVFPFAVLKEKVLVYERSDVDGF</sequence>
<feature type="region of interest" description="Disordered" evidence="1">
    <location>
        <begin position="53"/>
        <end position="129"/>
    </location>
</feature>
<dbReference type="EMBL" id="JAWWNJ010000003">
    <property type="protein sequence ID" value="KAK7059791.1"/>
    <property type="molecule type" value="Genomic_DNA"/>
</dbReference>
<reference evidence="2 3" key="1">
    <citation type="journal article" date="2024" name="J Genomics">
        <title>Draft genome sequencing and assembly of Favolaschia claudopus CIRM-BRFM 2984 isolated from oak limbs.</title>
        <authorList>
            <person name="Navarro D."/>
            <person name="Drula E."/>
            <person name="Chaduli D."/>
            <person name="Cazenave R."/>
            <person name="Ahrendt S."/>
            <person name="Wang J."/>
            <person name="Lipzen A."/>
            <person name="Daum C."/>
            <person name="Barry K."/>
            <person name="Grigoriev I.V."/>
            <person name="Favel A."/>
            <person name="Rosso M.N."/>
            <person name="Martin F."/>
        </authorList>
    </citation>
    <scope>NUCLEOTIDE SEQUENCE [LARGE SCALE GENOMIC DNA]</scope>
    <source>
        <strain evidence="2 3">CIRM-BRFM 2984</strain>
    </source>
</reference>
<feature type="region of interest" description="Disordered" evidence="1">
    <location>
        <begin position="1"/>
        <end position="30"/>
    </location>
</feature>